<evidence type="ECO:0000313" key="2">
    <source>
        <dbReference type="Proteomes" id="UP000177810"/>
    </source>
</evidence>
<protein>
    <submittedName>
        <fullName evidence="1">Uncharacterized protein</fullName>
    </submittedName>
</protein>
<dbReference type="AlphaFoldDB" id="A0A1G2F696"/>
<reference evidence="1 2" key="1">
    <citation type="journal article" date="2016" name="Nat. Commun.">
        <title>Thousands of microbial genomes shed light on interconnected biogeochemical processes in an aquifer system.</title>
        <authorList>
            <person name="Anantharaman K."/>
            <person name="Brown C.T."/>
            <person name="Hug L.A."/>
            <person name="Sharon I."/>
            <person name="Castelle C.J."/>
            <person name="Probst A.J."/>
            <person name="Thomas B.C."/>
            <person name="Singh A."/>
            <person name="Wilkins M.J."/>
            <person name="Karaoz U."/>
            <person name="Brodie E.L."/>
            <person name="Williams K.H."/>
            <person name="Hubbard S.S."/>
            <person name="Banfield J.F."/>
        </authorList>
    </citation>
    <scope>NUCLEOTIDE SEQUENCE [LARGE SCALE GENOMIC DNA]</scope>
</reference>
<evidence type="ECO:0000313" key="1">
    <source>
        <dbReference type="EMBL" id="OGZ33140.1"/>
    </source>
</evidence>
<accession>A0A1G2F696</accession>
<sequence length="73" mass="8228">MKKKYCSLIVFGVIFIILIGVIGGSCLIEGEIWFFDVNIVDGKIKVEIKKVGIGEIIEKIGHYLELIGRAHFY</sequence>
<dbReference type="Proteomes" id="UP000177810">
    <property type="component" value="Unassembled WGS sequence"/>
</dbReference>
<comment type="caution">
    <text evidence="1">The sequence shown here is derived from an EMBL/GenBank/DDBJ whole genome shotgun (WGS) entry which is preliminary data.</text>
</comment>
<name>A0A1G2F696_9BACT</name>
<dbReference type="PROSITE" id="PS51257">
    <property type="entry name" value="PROKAR_LIPOPROTEIN"/>
    <property type="match status" value="1"/>
</dbReference>
<organism evidence="1 2">
    <name type="scientific">Candidatus Portnoybacteria bacterium RBG_13_40_8</name>
    <dbReference type="NCBI Taxonomy" id="1801990"/>
    <lineage>
        <taxon>Bacteria</taxon>
        <taxon>Candidatus Portnoyibacteriota</taxon>
    </lineage>
</organism>
<dbReference type="STRING" id="1801990.A2V69_01845"/>
<proteinExistence type="predicted"/>
<dbReference type="EMBL" id="MHMT01000004">
    <property type="protein sequence ID" value="OGZ33140.1"/>
    <property type="molecule type" value="Genomic_DNA"/>
</dbReference>
<gene>
    <name evidence="1" type="ORF">A2V69_01845</name>
</gene>